<sequence>MQTVSRILKDFKLGFLLSPYPTIQQEPLWQHDEQRGGQALTALNPSTLQRSPKTGCDFRVLLLHADSLL</sequence>
<name>A0AAD6W6V5_9ROSI</name>
<organism evidence="1 2">
    <name type="scientific">Populus alba x Populus x berolinensis</name>
    <dbReference type="NCBI Taxonomy" id="444605"/>
    <lineage>
        <taxon>Eukaryota</taxon>
        <taxon>Viridiplantae</taxon>
        <taxon>Streptophyta</taxon>
        <taxon>Embryophyta</taxon>
        <taxon>Tracheophyta</taxon>
        <taxon>Spermatophyta</taxon>
        <taxon>Magnoliopsida</taxon>
        <taxon>eudicotyledons</taxon>
        <taxon>Gunneridae</taxon>
        <taxon>Pentapetalae</taxon>
        <taxon>rosids</taxon>
        <taxon>fabids</taxon>
        <taxon>Malpighiales</taxon>
        <taxon>Salicaceae</taxon>
        <taxon>Saliceae</taxon>
        <taxon>Populus</taxon>
    </lineage>
</organism>
<comment type="caution">
    <text evidence="1">The sequence shown here is derived from an EMBL/GenBank/DDBJ whole genome shotgun (WGS) entry which is preliminary data.</text>
</comment>
<evidence type="ECO:0000313" key="2">
    <source>
        <dbReference type="Proteomes" id="UP001164929"/>
    </source>
</evidence>
<keyword evidence="2" id="KW-1185">Reference proteome</keyword>
<proteinExistence type="predicted"/>
<gene>
    <name evidence="1" type="ORF">NC653_011683</name>
</gene>
<evidence type="ECO:0000313" key="1">
    <source>
        <dbReference type="EMBL" id="KAJ7001328.1"/>
    </source>
</evidence>
<reference evidence="1 2" key="1">
    <citation type="journal article" date="2023" name="Mol. Ecol. Resour.">
        <title>Chromosome-level genome assembly of a triploid poplar Populus alba 'Berolinensis'.</title>
        <authorList>
            <person name="Chen S."/>
            <person name="Yu Y."/>
            <person name="Wang X."/>
            <person name="Wang S."/>
            <person name="Zhang T."/>
            <person name="Zhou Y."/>
            <person name="He R."/>
            <person name="Meng N."/>
            <person name="Wang Y."/>
            <person name="Liu W."/>
            <person name="Liu Z."/>
            <person name="Liu J."/>
            <person name="Guo Q."/>
            <person name="Huang H."/>
            <person name="Sederoff R.R."/>
            <person name="Wang G."/>
            <person name="Qu G."/>
            <person name="Chen S."/>
        </authorList>
    </citation>
    <scope>NUCLEOTIDE SEQUENCE [LARGE SCALE GENOMIC DNA]</scope>
    <source>
        <strain evidence="1">SC-2020</strain>
    </source>
</reference>
<dbReference type="Proteomes" id="UP001164929">
    <property type="component" value="Chromosome 4"/>
</dbReference>
<accession>A0AAD6W6V5</accession>
<dbReference type="EMBL" id="JAQIZT010000004">
    <property type="protein sequence ID" value="KAJ7001328.1"/>
    <property type="molecule type" value="Genomic_DNA"/>
</dbReference>
<dbReference type="AlphaFoldDB" id="A0AAD6W6V5"/>
<protein>
    <submittedName>
        <fullName evidence="1">Uncharacterized protein</fullName>
    </submittedName>
</protein>